<evidence type="ECO:0000313" key="15">
    <source>
        <dbReference type="EMBL" id="AUI70269.1"/>
    </source>
</evidence>
<keyword evidence="9" id="KW-0564">Palmitate</keyword>
<dbReference type="NCBIfam" id="TIGR00548">
    <property type="entry name" value="lolB"/>
    <property type="match status" value="1"/>
</dbReference>
<dbReference type="InterPro" id="IPR004565">
    <property type="entry name" value="OM_lipoprot_LolB"/>
</dbReference>
<evidence type="ECO:0000313" key="16">
    <source>
        <dbReference type="Proteomes" id="UP000234271"/>
    </source>
</evidence>
<evidence type="ECO:0000256" key="8">
    <source>
        <dbReference type="ARBA" id="ARBA00023136"/>
    </source>
</evidence>
<dbReference type="EMBL" id="CP018889">
    <property type="protein sequence ID" value="AUI70269.1"/>
    <property type="molecule type" value="Genomic_DNA"/>
</dbReference>
<dbReference type="STRING" id="288004.AL038_07080"/>
<dbReference type="RefSeq" id="WP_062151006.1">
    <property type="nucleotide sequence ID" value="NZ_CP012373.2"/>
</dbReference>
<evidence type="ECO:0000256" key="11">
    <source>
        <dbReference type="ARBA" id="ARBA00023237"/>
    </source>
</evidence>
<comment type="subunit">
    <text evidence="3 13">Monomer.</text>
</comment>
<comment type="similarity">
    <text evidence="2 13">Belongs to the LolB family.</text>
</comment>
<dbReference type="AlphaFoldDB" id="A0A2N9YIN2"/>
<evidence type="ECO:0000256" key="12">
    <source>
        <dbReference type="ARBA" id="ARBA00023288"/>
    </source>
</evidence>
<comment type="function">
    <text evidence="13">Plays a critical role in the incorporation of lipoproteins in the outer membrane after they are released by the LolA protein.</text>
</comment>
<evidence type="ECO:0000256" key="1">
    <source>
        <dbReference type="ARBA" id="ARBA00004459"/>
    </source>
</evidence>
<feature type="signal peptide" evidence="14">
    <location>
        <begin position="1"/>
        <end position="17"/>
    </location>
</feature>
<evidence type="ECO:0000256" key="10">
    <source>
        <dbReference type="ARBA" id="ARBA00023186"/>
    </source>
</evidence>
<accession>A0A2N9YIN2</accession>
<gene>
    <name evidence="13 15" type="primary">lolB</name>
    <name evidence="15" type="ORF">BLE401_17230</name>
</gene>
<evidence type="ECO:0000256" key="14">
    <source>
        <dbReference type="SAM" id="SignalP"/>
    </source>
</evidence>
<dbReference type="GO" id="GO:0009279">
    <property type="term" value="C:cell outer membrane"/>
    <property type="evidence" value="ECO:0007669"/>
    <property type="project" value="UniProtKB-SubCell"/>
</dbReference>
<evidence type="ECO:0000256" key="13">
    <source>
        <dbReference type="HAMAP-Rule" id="MF_00233"/>
    </source>
</evidence>
<keyword evidence="12 15" id="KW-0449">Lipoprotein</keyword>
<dbReference type="Proteomes" id="UP000234271">
    <property type="component" value="Chromosome"/>
</dbReference>
<keyword evidence="5 13" id="KW-0813">Transport</keyword>
<evidence type="ECO:0000256" key="7">
    <source>
        <dbReference type="ARBA" id="ARBA00022927"/>
    </source>
</evidence>
<sequence>MIQFRYLFILLSLSLLANCAAPSLKPPNATQLALWQTHQATLTPINSWRITGRIAIQTDNDNWTANTYWHQNKAEYQLRFNTPTGQGALLLQGDAQQVTLRTAENETYTAQNPDELMEEVTHLPIPVTSLHDWIRGLPSTALVANEYELDEAGRLYQLRQTDWTIRYERYEVFEGVTLPSKMTLTNNQFTVKIVISQWVLQKAQTTTAFSL</sequence>
<keyword evidence="16" id="KW-1185">Reference proteome</keyword>
<dbReference type="KEGG" id="blep:AL038_07080"/>
<dbReference type="Gene3D" id="2.50.20.10">
    <property type="entry name" value="Lipoprotein localisation LolA/LolB/LppX"/>
    <property type="match status" value="1"/>
</dbReference>
<dbReference type="SUPFAM" id="SSF89392">
    <property type="entry name" value="Prokaryotic lipoproteins and lipoprotein localization factors"/>
    <property type="match status" value="1"/>
</dbReference>
<dbReference type="OrthoDB" id="9797618at2"/>
<dbReference type="InterPro" id="IPR029046">
    <property type="entry name" value="LolA/LolB/LppX"/>
</dbReference>
<evidence type="ECO:0000256" key="3">
    <source>
        <dbReference type="ARBA" id="ARBA00011245"/>
    </source>
</evidence>
<reference evidence="16" key="1">
    <citation type="submission" date="2016-12" db="EMBL/GenBank/DDBJ databases">
        <title>Complete Genome Sequence of Beggiatoa leptomitiformis D-401.</title>
        <authorList>
            <person name="Fomenkov A."/>
            <person name="Vincze T."/>
            <person name="Grabovich M."/>
            <person name="Anton B.P."/>
            <person name="Dubinina G."/>
            <person name="Orlova M."/>
            <person name="Belousova E."/>
            <person name="Roberts R.J."/>
        </authorList>
    </citation>
    <scope>NUCLEOTIDE SEQUENCE [LARGE SCALE GENOMIC DNA]</scope>
    <source>
        <strain evidence="16">D-401</strain>
    </source>
</reference>
<dbReference type="GO" id="GO:0015031">
    <property type="term" value="P:protein transport"/>
    <property type="evidence" value="ECO:0007669"/>
    <property type="project" value="UniProtKB-KW"/>
</dbReference>
<name>A0A2N9YIN2_9GAMM</name>
<dbReference type="HAMAP" id="MF_00233">
    <property type="entry name" value="LolB"/>
    <property type="match status" value="1"/>
</dbReference>
<proteinExistence type="inferred from homology"/>
<organism evidence="15 16">
    <name type="scientific">Beggiatoa leptomitoformis</name>
    <dbReference type="NCBI Taxonomy" id="288004"/>
    <lineage>
        <taxon>Bacteria</taxon>
        <taxon>Pseudomonadati</taxon>
        <taxon>Pseudomonadota</taxon>
        <taxon>Gammaproteobacteria</taxon>
        <taxon>Thiotrichales</taxon>
        <taxon>Thiotrichaceae</taxon>
        <taxon>Beggiatoa</taxon>
    </lineage>
</organism>
<evidence type="ECO:0000256" key="4">
    <source>
        <dbReference type="ARBA" id="ARBA00016202"/>
    </source>
</evidence>
<evidence type="ECO:0000256" key="5">
    <source>
        <dbReference type="ARBA" id="ARBA00022448"/>
    </source>
</evidence>
<comment type="subcellular location">
    <subcellularLocation>
        <location evidence="1">Cell outer membrane</location>
        <topology evidence="1">Lipid-anchor</topology>
    </subcellularLocation>
</comment>
<keyword evidence="11 13" id="KW-0998">Cell outer membrane</keyword>
<feature type="chain" id="PRO_5014854375" description="Outer-membrane lipoprotein LolB" evidence="14">
    <location>
        <begin position="18"/>
        <end position="211"/>
    </location>
</feature>
<dbReference type="Pfam" id="PF03550">
    <property type="entry name" value="LolB"/>
    <property type="match status" value="1"/>
</dbReference>
<keyword evidence="6 14" id="KW-0732">Signal</keyword>
<protein>
    <recommendedName>
        <fullName evidence="4 13">Outer-membrane lipoprotein LolB</fullName>
    </recommendedName>
</protein>
<keyword evidence="10 13" id="KW-0143">Chaperone</keyword>
<keyword evidence="8 13" id="KW-0472">Membrane</keyword>
<evidence type="ECO:0000256" key="6">
    <source>
        <dbReference type="ARBA" id="ARBA00022729"/>
    </source>
</evidence>
<dbReference type="GO" id="GO:0044874">
    <property type="term" value="P:lipoprotein localization to outer membrane"/>
    <property type="evidence" value="ECO:0007669"/>
    <property type="project" value="UniProtKB-UniRule"/>
</dbReference>
<evidence type="ECO:0000256" key="2">
    <source>
        <dbReference type="ARBA" id="ARBA00009696"/>
    </source>
</evidence>
<keyword evidence="7 13" id="KW-0653">Protein transport</keyword>
<dbReference type="CDD" id="cd16326">
    <property type="entry name" value="LolB"/>
    <property type="match status" value="1"/>
</dbReference>
<evidence type="ECO:0000256" key="9">
    <source>
        <dbReference type="ARBA" id="ARBA00023139"/>
    </source>
</evidence>